<gene>
    <name evidence="2" type="ORF">GCM10011529_20600</name>
</gene>
<name>A0A916ZVX3_9SPHN</name>
<evidence type="ECO:0000313" key="3">
    <source>
        <dbReference type="Proteomes" id="UP000635071"/>
    </source>
</evidence>
<keyword evidence="3" id="KW-1185">Reference proteome</keyword>
<reference evidence="2" key="2">
    <citation type="submission" date="2020-09" db="EMBL/GenBank/DDBJ databases">
        <authorList>
            <person name="Sun Q."/>
            <person name="Zhou Y."/>
        </authorList>
    </citation>
    <scope>NUCLEOTIDE SEQUENCE</scope>
    <source>
        <strain evidence="2">CGMCC 1.15519</strain>
    </source>
</reference>
<comment type="caution">
    <text evidence="2">The sequence shown here is derived from an EMBL/GenBank/DDBJ whole genome shotgun (WGS) entry which is preliminary data.</text>
</comment>
<dbReference type="EMBL" id="BMJM01000006">
    <property type="protein sequence ID" value="GGE14047.1"/>
    <property type="molecule type" value="Genomic_DNA"/>
</dbReference>
<evidence type="ECO:0000256" key="1">
    <source>
        <dbReference type="SAM" id="MobiDB-lite"/>
    </source>
</evidence>
<feature type="region of interest" description="Disordered" evidence="1">
    <location>
        <begin position="13"/>
        <end position="42"/>
    </location>
</feature>
<evidence type="ECO:0000313" key="2">
    <source>
        <dbReference type="EMBL" id="GGE14047.1"/>
    </source>
</evidence>
<proteinExistence type="predicted"/>
<sequence>MGDWGYVGGEGFFGAGGHPHPGRVKTRLSTSPLEGEDKKKHKKGAGLLAPRLFIIVRQVPMVV</sequence>
<dbReference type="Proteomes" id="UP000635071">
    <property type="component" value="Unassembled WGS sequence"/>
</dbReference>
<dbReference type="AlphaFoldDB" id="A0A916ZVX3"/>
<accession>A0A916ZVX3</accession>
<protein>
    <submittedName>
        <fullName evidence="2">Uncharacterized protein</fullName>
    </submittedName>
</protein>
<reference evidence="2" key="1">
    <citation type="journal article" date="2014" name="Int. J. Syst. Evol. Microbiol.">
        <title>Complete genome sequence of Corynebacterium casei LMG S-19264T (=DSM 44701T), isolated from a smear-ripened cheese.</title>
        <authorList>
            <consortium name="US DOE Joint Genome Institute (JGI-PGF)"/>
            <person name="Walter F."/>
            <person name="Albersmeier A."/>
            <person name="Kalinowski J."/>
            <person name="Ruckert C."/>
        </authorList>
    </citation>
    <scope>NUCLEOTIDE SEQUENCE</scope>
    <source>
        <strain evidence="2">CGMCC 1.15519</strain>
    </source>
</reference>
<organism evidence="2 3">
    <name type="scientific">Sandarakinorhabdus glacialis</name>
    <dbReference type="NCBI Taxonomy" id="1614636"/>
    <lineage>
        <taxon>Bacteria</taxon>
        <taxon>Pseudomonadati</taxon>
        <taxon>Pseudomonadota</taxon>
        <taxon>Alphaproteobacteria</taxon>
        <taxon>Sphingomonadales</taxon>
        <taxon>Sphingosinicellaceae</taxon>
        <taxon>Sandarakinorhabdus</taxon>
    </lineage>
</organism>